<dbReference type="Pfam" id="PF04240">
    <property type="entry name" value="Caroten_synth"/>
    <property type="match status" value="1"/>
</dbReference>
<keyword evidence="1" id="KW-0472">Membrane</keyword>
<name>I5C161_9BACT</name>
<feature type="transmembrane region" description="Helical" evidence="1">
    <location>
        <begin position="175"/>
        <end position="194"/>
    </location>
</feature>
<keyword evidence="1" id="KW-1133">Transmembrane helix</keyword>
<dbReference type="InterPro" id="IPR007354">
    <property type="entry name" value="CruF-like"/>
</dbReference>
<keyword evidence="3" id="KW-1185">Reference proteome</keyword>
<dbReference type="PATRIC" id="fig|1189621.3.peg.2711"/>
<dbReference type="OrthoDB" id="9811293at2"/>
<dbReference type="RefSeq" id="WP_009055760.1">
    <property type="nucleotide sequence ID" value="NZ_AJYA01000029.1"/>
</dbReference>
<reference evidence="2 3" key="1">
    <citation type="submission" date="2012-05" db="EMBL/GenBank/DDBJ databases">
        <title>Genome sequence of Nitritalea halalkaliphila LW7.</title>
        <authorList>
            <person name="Jangir P.K."/>
            <person name="Singh A."/>
            <person name="Shivaji S."/>
            <person name="Sharma R."/>
        </authorList>
    </citation>
    <scope>NUCLEOTIDE SEQUENCE [LARGE SCALE GENOMIC DNA]</scope>
    <source>
        <strain evidence="2 3">LW7</strain>
    </source>
</reference>
<evidence type="ECO:0008006" key="4">
    <source>
        <dbReference type="Google" id="ProtNLM"/>
    </source>
</evidence>
<feature type="transmembrane region" description="Helical" evidence="1">
    <location>
        <begin position="17"/>
        <end position="36"/>
    </location>
</feature>
<feature type="transmembrane region" description="Helical" evidence="1">
    <location>
        <begin position="43"/>
        <end position="63"/>
    </location>
</feature>
<keyword evidence="1" id="KW-0812">Transmembrane</keyword>
<feature type="transmembrane region" description="Helical" evidence="1">
    <location>
        <begin position="151"/>
        <end position="168"/>
    </location>
</feature>
<feature type="transmembrane region" description="Helical" evidence="1">
    <location>
        <begin position="116"/>
        <end position="139"/>
    </location>
</feature>
<dbReference type="PANTHER" id="PTHR39419">
    <property type="entry name" value="SLL0814 PROTEIN"/>
    <property type="match status" value="1"/>
</dbReference>
<gene>
    <name evidence="2" type="ORF">A3SI_12988</name>
</gene>
<comment type="caution">
    <text evidence="2">The sequence shown here is derived from an EMBL/GenBank/DDBJ whole genome shotgun (WGS) entry which is preliminary data.</text>
</comment>
<proteinExistence type="predicted"/>
<dbReference type="EMBL" id="AJYA01000029">
    <property type="protein sequence ID" value="EIM75563.1"/>
    <property type="molecule type" value="Genomic_DNA"/>
</dbReference>
<feature type="transmembrane region" description="Helical" evidence="1">
    <location>
        <begin position="83"/>
        <end position="104"/>
    </location>
</feature>
<organism evidence="2 3">
    <name type="scientific">Nitritalea halalkaliphila LW7</name>
    <dbReference type="NCBI Taxonomy" id="1189621"/>
    <lineage>
        <taxon>Bacteria</taxon>
        <taxon>Pseudomonadati</taxon>
        <taxon>Bacteroidota</taxon>
        <taxon>Cytophagia</taxon>
        <taxon>Cytophagales</taxon>
        <taxon>Cyclobacteriaceae</taxon>
        <taxon>Nitritalea</taxon>
    </lineage>
</organism>
<accession>I5C161</accession>
<sequence length="195" mass="22026">MHLAGVVGMSVPALQPIFQLLTPFHLLSCLLALLYFHRDWSFGFLFFLAASFVIGFGSEVLGVKTGFPFGSYSYGPVLGWQLWEVPLLIGVNWMLLVYISAHVVRRFTAQKSLQVILASALMVLLDFLIEPVAIALDFWSWENTTVPVSNYIGWFGVAVLIQAIYAYSKFEKQNPLADFLLLNLAFFFLFLNFLL</sequence>
<dbReference type="PANTHER" id="PTHR39419:SF1">
    <property type="entry name" value="SLL0814 PROTEIN"/>
    <property type="match status" value="1"/>
</dbReference>
<dbReference type="AlphaFoldDB" id="I5C161"/>
<evidence type="ECO:0000256" key="1">
    <source>
        <dbReference type="SAM" id="Phobius"/>
    </source>
</evidence>
<evidence type="ECO:0000313" key="3">
    <source>
        <dbReference type="Proteomes" id="UP000005551"/>
    </source>
</evidence>
<dbReference type="STRING" id="1189621.A3SI_12988"/>
<evidence type="ECO:0000313" key="2">
    <source>
        <dbReference type="EMBL" id="EIM75563.1"/>
    </source>
</evidence>
<protein>
    <recommendedName>
        <fullName evidence="4">Carotenoid biosynthesis protein</fullName>
    </recommendedName>
</protein>
<dbReference type="Proteomes" id="UP000005551">
    <property type="component" value="Unassembled WGS sequence"/>
</dbReference>